<name>A0A6A5C0R2_NAEFO</name>
<evidence type="ECO:0000313" key="3">
    <source>
        <dbReference type="EMBL" id="KAF0980511.1"/>
    </source>
</evidence>
<feature type="transmembrane region" description="Helical" evidence="2">
    <location>
        <begin position="146"/>
        <end position="171"/>
    </location>
</feature>
<feature type="transmembrane region" description="Helical" evidence="2">
    <location>
        <begin position="236"/>
        <end position="265"/>
    </location>
</feature>
<feature type="region of interest" description="Disordered" evidence="1">
    <location>
        <begin position="488"/>
        <end position="515"/>
    </location>
</feature>
<organism evidence="3 4">
    <name type="scientific">Naegleria fowleri</name>
    <name type="common">Brain eating amoeba</name>
    <dbReference type="NCBI Taxonomy" id="5763"/>
    <lineage>
        <taxon>Eukaryota</taxon>
        <taxon>Discoba</taxon>
        <taxon>Heterolobosea</taxon>
        <taxon>Tetramitia</taxon>
        <taxon>Eutetramitia</taxon>
        <taxon>Vahlkampfiidae</taxon>
        <taxon>Naegleria</taxon>
    </lineage>
</organism>
<gene>
    <name evidence="3" type="ORF">FDP41_013725</name>
</gene>
<evidence type="ECO:0000256" key="1">
    <source>
        <dbReference type="SAM" id="MobiDB-lite"/>
    </source>
</evidence>
<proteinExistence type="predicted"/>
<reference evidence="3 4" key="1">
    <citation type="journal article" date="2019" name="Sci. Rep.">
        <title>Nanopore sequencing improves the draft genome of the human pathogenic amoeba Naegleria fowleri.</title>
        <authorList>
            <person name="Liechti N."/>
            <person name="Schurch N."/>
            <person name="Bruggmann R."/>
            <person name="Wittwer M."/>
        </authorList>
    </citation>
    <scope>NUCLEOTIDE SEQUENCE [LARGE SCALE GENOMIC DNA]</scope>
    <source>
        <strain evidence="3 4">ATCC 30894</strain>
    </source>
</reference>
<dbReference type="AlphaFoldDB" id="A0A6A5C0R2"/>
<protein>
    <submittedName>
        <fullName evidence="3">Uncharacterized protein</fullName>
    </submittedName>
</protein>
<feature type="transmembrane region" description="Helical" evidence="2">
    <location>
        <begin position="115"/>
        <end position="134"/>
    </location>
</feature>
<evidence type="ECO:0000256" key="2">
    <source>
        <dbReference type="SAM" id="Phobius"/>
    </source>
</evidence>
<feature type="region of interest" description="Disordered" evidence="1">
    <location>
        <begin position="1"/>
        <end position="21"/>
    </location>
</feature>
<dbReference type="OrthoDB" id="10447720at2759"/>
<dbReference type="Proteomes" id="UP000444721">
    <property type="component" value="Unassembled WGS sequence"/>
</dbReference>
<dbReference type="VEuPathDB" id="AmoebaDB:NF0013400"/>
<dbReference type="EMBL" id="VFQX01000019">
    <property type="protein sequence ID" value="KAF0980511.1"/>
    <property type="molecule type" value="Genomic_DNA"/>
</dbReference>
<accession>A0A6A5C0R2</accession>
<dbReference type="VEuPathDB" id="AmoebaDB:NfTy_026880"/>
<dbReference type="RefSeq" id="XP_044565224.1">
    <property type="nucleotide sequence ID" value="XM_044704387.1"/>
</dbReference>
<dbReference type="VEuPathDB" id="AmoebaDB:FDP41_013725"/>
<sequence>MKWYHTHHHDHGEKEASSDINNSFMTSSSTSSYLLILLKSIRNFLETNHQMDDLDMVQDDYRPSSSSSAFNNNQRTPTSQFSSPFPEYIPFVYGLNSTTTKEQDTQKCITYLSLYGFWVPFLLVMVIALLILMIRRWKKMVLNKRLMYLLILVLNMNQLFCMLFGIVYAICSLLEAEEVITMTFFMLHYEGVIASLGLTIFCKTMSTRVLYMIFFNKEQSWVREGQLKWRRRFVKMIGIIVTIFGITTLLIVMPTVCITATAYYYPGVNQEMAREAAVDRFLSDALVGLLYIIVMTFIGIVNGVLVLALVRKMMSQNSPLASTAAIAQRQAACRRVLLLSAGQFFLGLAMVISALILVFALFNRYLIIVSSFLQTFNIVVFSLVVVFSFGPLDFIVAEGLRKVSHRRLEKLNSKATITRTTCSSDVATSIRNDIKGDEELQRRPSDFCDVKLSRTSSVTARQGSLSSSRNSNKDLRVVVTMSPFSPGVVSESGEGVPELSFPPTTPSEFLESSIV</sequence>
<evidence type="ECO:0000313" key="4">
    <source>
        <dbReference type="Proteomes" id="UP000444721"/>
    </source>
</evidence>
<keyword evidence="4" id="KW-1185">Reference proteome</keyword>
<feature type="transmembrane region" description="Helical" evidence="2">
    <location>
        <begin position="285"/>
        <end position="310"/>
    </location>
</feature>
<comment type="caution">
    <text evidence="3">The sequence shown here is derived from an EMBL/GenBank/DDBJ whole genome shotgun (WGS) entry which is preliminary data.</text>
</comment>
<keyword evidence="2" id="KW-0812">Transmembrane</keyword>
<keyword evidence="2" id="KW-0472">Membrane</keyword>
<feature type="transmembrane region" description="Helical" evidence="2">
    <location>
        <begin position="374"/>
        <end position="397"/>
    </location>
</feature>
<keyword evidence="2" id="KW-1133">Transmembrane helix</keyword>
<dbReference type="GeneID" id="68120940"/>
<feature type="transmembrane region" description="Helical" evidence="2">
    <location>
        <begin position="336"/>
        <end position="362"/>
    </location>
</feature>